<keyword evidence="2" id="KW-0808">Transferase</keyword>
<dbReference type="Gene3D" id="3.40.50.2000">
    <property type="entry name" value="Glycogen Phosphorylase B"/>
    <property type="match status" value="2"/>
</dbReference>
<protein>
    <submittedName>
        <fullName evidence="5">Glycosyltransferase family 4 protein</fullName>
    </submittedName>
</protein>
<dbReference type="PANTHER" id="PTHR45947:SF3">
    <property type="entry name" value="SULFOQUINOVOSYL TRANSFERASE SQD2"/>
    <property type="match status" value="1"/>
</dbReference>
<evidence type="ECO:0000259" key="4">
    <source>
        <dbReference type="Pfam" id="PF13579"/>
    </source>
</evidence>
<accession>A0ABP6ZDV7</accession>
<feature type="domain" description="Glycosyltransferase subfamily 4-like N-terminal" evidence="4">
    <location>
        <begin position="16"/>
        <end position="145"/>
    </location>
</feature>
<feature type="domain" description="Glycosyl transferase family 1" evidence="3">
    <location>
        <begin position="160"/>
        <end position="320"/>
    </location>
</feature>
<evidence type="ECO:0000259" key="3">
    <source>
        <dbReference type="Pfam" id="PF00534"/>
    </source>
</evidence>
<proteinExistence type="predicted"/>
<dbReference type="PANTHER" id="PTHR45947">
    <property type="entry name" value="SULFOQUINOVOSYL TRANSFERASE SQD2"/>
    <property type="match status" value="1"/>
</dbReference>
<dbReference type="EMBL" id="BAABAB010000002">
    <property type="protein sequence ID" value="GAA3603351.1"/>
    <property type="molecule type" value="Genomic_DNA"/>
</dbReference>
<reference evidence="6" key="1">
    <citation type="journal article" date="2019" name="Int. J. Syst. Evol. Microbiol.">
        <title>The Global Catalogue of Microorganisms (GCM) 10K type strain sequencing project: providing services to taxonomists for standard genome sequencing and annotation.</title>
        <authorList>
            <consortium name="The Broad Institute Genomics Platform"/>
            <consortium name="The Broad Institute Genome Sequencing Center for Infectious Disease"/>
            <person name="Wu L."/>
            <person name="Ma J."/>
        </authorList>
    </citation>
    <scope>NUCLEOTIDE SEQUENCE [LARGE SCALE GENOMIC DNA]</scope>
    <source>
        <strain evidence="6">JCM 16929</strain>
    </source>
</reference>
<dbReference type="RefSeq" id="WP_344801143.1">
    <property type="nucleotide sequence ID" value="NZ_BAABAB010000002.1"/>
</dbReference>
<dbReference type="Pfam" id="PF00534">
    <property type="entry name" value="Glycos_transf_1"/>
    <property type="match status" value="1"/>
</dbReference>
<gene>
    <name evidence="5" type="ORF">GCM10022236_01380</name>
</gene>
<evidence type="ECO:0000313" key="6">
    <source>
        <dbReference type="Proteomes" id="UP001501490"/>
    </source>
</evidence>
<dbReference type="SUPFAM" id="SSF53756">
    <property type="entry name" value="UDP-Glycosyltransferase/glycogen phosphorylase"/>
    <property type="match status" value="1"/>
</dbReference>
<evidence type="ECO:0000256" key="2">
    <source>
        <dbReference type="ARBA" id="ARBA00022679"/>
    </source>
</evidence>
<comment type="caution">
    <text evidence="5">The sequence shown here is derived from an EMBL/GenBank/DDBJ whole genome shotgun (WGS) entry which is preliminary data.</text>
</comment>
<sequence length="345" mass="35924">MTESLKIALVLTASTGGIGRHVASLTPRFAAAGHRVRVYAPETTARAHGFAGADVRPPAELRRLSGADVLHAHGYKAGGLAVPVRLLRRTPLVVSWHNAVLGLDRQAAAARLLQRFVARGADLTLGASSDLVQQARWCGARNARLGPVAAPALAAPTGDRDAVRAALGFGPDRLLVLTVSRLAPQKNLGMLLDVAAEVRADVRLGFVVVGDGPERNALQDRIDAERLPVALVGSRNDVPDLLAAADVALLTSTWEARALVAQEALLAGVPLIATKVGGVPELVGDGAVLVRSGDAPAAARALRHLAELPFLRAELAARGRAEAAAWPDEDAVAADVLAAYHSVLR</sequence>
<dbReference type="Pfam" id="PF13579">
    <property type="entry name" value="Glyco_trans_4_4"/>
    <property type="match status" value="1"/>
</dbReference>
<keyword evidence="1" id="KW-0328">Glycosyltransferase</keyword>
<name>A0ABP6ZDV7_9ACTN</name>
<organism evidence="5 6">
    <name type="scientific">Microlunatus ginsengisoli</name>
    <dbReference type="NCBI Taxonomy" id="363863"/>
    <lineage>
        <taxon>Bacteria</taxon>
        <taxon>Bacillati</taxon>
        <taxon>Actinomycetota</taxon>
        <taxon>Actinomycetes</taxon>
        <taxon>Propionibacteriales</taxon>
        <taxon>Propionibacteriaceae</taxon>
        <taxon>Microlunatus</taxon>
    </lineage>
</organism>
<dbReference type="CDD" id="cd03801">
    <property type="entry name" value="GT4_PimA-like"/>
    <property type="match status" value="1"/>
</dbReference>
<evidence type="ECO:0000256" key="1">
    <source>
        <dbReference type="ARBA" id="ARBA00022676"/>
    </source>
</evidence>
<evidence type="ECO:0000313" key="5">
    <source>
        <dbReference type="EMBL" id="GAA3603351.1"/>
    </source>
</evidence>
<dbReference type="InterPro" id="IPR001296">
    <property type="entry name" value="Glyco_trans_1"/>
</dbReference>
<dbReference type="InterPro" id="IPR028098">
    <property type="entry name" value="Glyco_trans_4-like_N"/>
</dbReference>
<dbReference type="InterPro" id="IPR050194">
    <property type="entry name" value="Glycosyltransferase_grp1"/>
</dbReference>
<dbReference type="Proteomes" id="UP001501490">
    <property type="component" value="Unassembled WGS sequence"/>
</dbReference>
<keyword evidence="6" id="KW-1185">Reference proteome</keyword>